<dbReference type="SUPFAM" id="SSF51735">
    <property type="entry name" value="NAD(P)-binding Rossmann-fold domains"/>
    <property type="match status" value="1"/>
</dbReference>
<evidence type="ECO:0000313" key="3">
    <source>
        <dbReference type="Proteomes" id="UP001151079"/>
    </source>
</evidence>
<dbReference type="RefSeq" id="WP_264208105.1">
    <property type="nucleotide sequence ID" value="NZ_JAOZEW010000026.1"/>
</dbReference>
<proteinExistence type="predicted"/>
<accession>A0A9X2ZF72</accession>
<dbReference type="InterPro" id="IPR016040">
    <property type="entry name" value="NAD(P)-bd_dom"/>
</dbReference>
<dbReference type="Pfam" id="PF13460">
    <property type="entry name" value="NAD_binding_10"/>
    <property type="match status" value="1"/>
</dbReference>
<dbReference type="InterPro" id="IPR036291">
    <property type="entry name" value="NAD(P)-bd_dom_sf"/>
</dbReference>
<dbReference type="CDD" id="cd05250">
    <property type="entry name" value="CC3_like_SDR_a"/>
    <property type="match status" value="1"/>
</dbReference>
<protein>
    <submittedName>
        <fullName evidence="2">Oxidoreductase</fullName>
    </submittedName>
</protein>
<keyword evidence="3" id="KW-1185">Reference proteome</keyword>
<dbReference type="EMBL" id="JAOZEW010000026">
    <property type="protein sequence ID" value="MCV9930024.1"/>
    <property type="molecule type" value="Genomic_DNA"/>
</dbReference>
<dbReference type="Proteomes" id="UP001151079">
    <property type="component" value="Unassembled WGS sequence"/>
</dbReference>
<feature type="domain" description="NAD(P)-binding" evidence="1">
    <location>
        <begin position="8"/>
        <end position="153"/>
    </location>
</feature>
<name>A0A9X2ZF72_9FLAO</name>
<reference evidence="2" key="1">
    <citation type="submission" date="2022-10" db="EMBL/GenBank/DDBJ databases">
        <title>Two novel species of Flavobacterium.</title>
        <authorList>
            <person name="Liu Q."/>
            <person name="Xin Y.-H."/>
        </authorList>
    </citation>
    <scope>NUCLEOTIDE SEQUENCE</scope>
    <source>
        <strain evidence="2">LS1R49</strain>
    </source>
</reference>
<gene>
    <name evidence="2" type="ORF">OIU83_20355</name>
</gene>
<dbReference type="PANTHER" id="PTHR14097">
    <property type="entry name" value="OXIDOREDUCTASE HTATIP2"/>
    <property type="match status" value="1"/>
</dbReference>
<evidence type="ECO:0000313" key="2">
    <source>
        <dbReference type="EMBL" id="MCV9930024.1"/>
    </source>
</evidence>
<sequence length="218" mass="24629">MKKVIVYGASGLVGSYILENLLNNTYYEQIIIVVRKDLNIQHPKLKTLIGDFNSLADVVKDIEVDEVFIALGTTQKKTPDKKEYYQIDHDYPVLAAKLAKETGAKSVFLVSAIGANPNSSVFYVKMKGETEEDIINLNFDHTYIFRPSMILGNRKENRPLEKVFKGIFKLINPLFMGGLSKYKGIEASDIAKAMINAANKLNEKVKILHWEEMTVLLK</sequence>
<dbReference type="Gene3D" id="3.40.50.720">
    <property type="entry name" value="NAD(P)-binding Rossmann-like Domain"/>
    <property type="match status" value="1"/>
</dbReference>
<dbReference type="AlphaFoldDB" id="A0A9X2ZF72"/>
<dbReference type="PANTHER" id="PTHR14097:SF7">
    <property type="entry name" value="OXIDOREDUCTASE HTATIP2"/>
    <property type="match status" value="1"/>
</dbReference>
<organism evidence="2 3">
    <name type="scientific">Flavobacterium shii</name>
    <dbReference type="NCBI Taxonomy" id="2987687"/>
    <lineage>
        <taxon>Bacteria</taxon>
        <taxon>Pseudomonadati</taxon>
        <taxon>Bacteroidota</taxon>
        <taxon>Flavobacteriia</taxon>
        <taxon>Flavobacteriales</taxon>
        <taxon>Flavobacteriaceae</taxon>
        <taxon>Flavobacterium</taxon>
    </lineage>
</organism>
<comment type="caution">
    <text evidence="2">The sequence shown here is derived from an EMBL/GenBank/DDBJ whole genome shotgun (WGS) entry which is preliminary data.</text>
</comment>
<evidence type="ECO:0000259" key="1">
    <source>
        <dbReference type="Pfam" id="PF13460"/>
    </source>
</evidence>